<evidence type="ECO:0000313" key="4">
    <source>
        <dbReference type="Proteomes" id="UP001223261"/>
    </source>
</evidence>
<reference evidence="3" key="1">
    <citation type="journal article" date="2023" name="Antibiotics">
        <title>Prevalence and Molecular Characterization of Methicillin-Resistant Staphylococci (MRS) and Mammaliicocci (MRM) in Dromedary Camels from Algeria: First Detection of SCCmec-mecC Hybrid in Methicillin-Resistant Mammaliicoccus lentus.</title>
        <authorList>
            <person name="Belhout C."/>
            <person name="Boyen F."/>
            <person name="Vereecke N."/>
            <person name="Theuns S."/>
            <person name="Taibi N."/>
            <person name="Stegger M."/>
            <person name="de la Fe-Rodriguez P.Y."/>
            <person name="Bouayad L."/>
            <person name="Elgroud R."/>
            <person name="Butaye P."/>
        </authorList>
    </citation>
    <scope>NUCLEOTIDE SEQUENCE</scope>
    <source>
        <strain evidence="3">7048</strain>
    </source>
</reference>
<evidence type="ECO:0000256" key="1">
    <source>
        <dbReference type="ARBA" id="ARBA00004651"/>
    </source>
</evidence>
<protein>
    <submittedName>
        <fullName evidence="3">Uncharacterized protein</fullName>
    </submittedName>
</protein>
<dbReference type="SUPFAM" id="SSF103473">
    <property type="entry name" value="MFS general substrate transporter"/>
    <property type="match status" value="1"/>
</dbReference>
<sequence>MDSLFLLETSLEFWFSELVAKENEEYINKYTSISMTVNQVALMVGPLVVSIVMNYIELYWIFIIYGLVYLFLYFSINSNKHTKCVDQLTNGLSNKEKIKLTHLVMSMLMWPILGTINFTLPTFTTFNNGQVYEVALLDSALGIGMACIGIVLSKYLFNSWINLFFYISIMITIVWYFLNDNLIIKFLLMLLFGISFGGARIVFRKLIVTKYSSNTVKRVYSIGNAYSLLILSISIYLRVQNLSLVWLPSFILLMVLLLLLQFNIRKETLE</sequence>
<dbReference type="Proteomes" id="UP001223261">
    <property type="component" value="Chromosome"/>
</dbReference>
<comment type="subcellular location">
    <subcellularLocation>
        <location evidence="1">Cell membrane</location>
        <topology evidence="1">Multi-pass membrane protein</topology>
    </subcellularLocation>
</comment>
<accession>A0AAX3W3P7</accession>
<keyword evidence="2" id="KW-1133">Transmembrane helix</keyword>
<dbReference type="GO" id="GO:0022857">
    <property type="term" value="F:transmembrane transporter activity"/>
    <property type="evidence" value="ECO:0007669"/>
    <property type="project" value="InterPro"/>
</dbReference>
<feature type="transmembrane region" description="Helical" evidence="2">
    <location>
        <begin position="245"/>
        <end position="264"/>
    </location>
</feature>
<dbReference type="GO" id="GO:0005886">
    <property type="term" value="C:plasma membrane"/>
    <property type="evidence" value="ECO:0007669"/>
    <property type="project" value="UniProtKB-SubCell"/>
</dbReference>
<dbReference type="RefSeq" id="WP_282862140.1">
    <property type="nucleotide sequence ID" value="NZ_CP118848.1"/>
</dbReference>
<dbReference type="Pfam" id="PF07690">
    <property type="entry name" value="MFS_1"/>
    <property type="match status" value="1"/>
</dbReference>
<feature type="transmembrane region" description="Helical" evidence="2">
    <location>
        <begin position="219"/>
        <end position="239"/>
    </location>
</feature>
<dbReference type="Gene3D" id="1.20.1250.20">
    <property type="entry name" value="MFS general substrate transporter like domains"/>
    <property type="match status" value="1"/>
</dbReference>
<feature type="transmembrane region" description="Helical" evidence="2">
    <location>
        <begin position="159"/>
        <end position="177"/>
    </location>
</feature>
<feature type="transmembrane region" description="Helical" evidence="2">
    <location>
        <begin position="100"/>
        <end position="120"/>
    </location>
</feature>
<dbReference type="EMBL" id="CP118848">
    <property type="protein sequence ID" value="WHI59893.1"/>
    <property type="molecule type" value="Genomic_DNA"/>
</dbReference>
<feature type="transmembrane region" description="Helical" evidence="2">
    <location>
        <begin position="132"/>
        <end position="152"/>
    </location>
</feature>
<dbReference type="InterPro" id="IPR011701">
    <property type="entry name" value="MFS"/>
</dbReference>
<proteinExistence type="predicted"/>
<evidence type="ECO:0000313" key="3">
    <source>
        <dbReference type="EMBL" id="WHI59893.1"/>
    </source>
</evidence>
<dbReference type="AlphaFoldDB" id="A0AAX3W3P7"/>
<name>A0AAX3W3P7_MAMLE</name>
<gene>
    <name evidence="3" type="ORF">PYH69_14530</name>
</gene>
<keyword evidence="2" id="KW-0472">Membrane</keyword>
<feature type="transmembrane region" description="Helical" evidence="2">
    <location>
        <begin position="58"/>
        <end position="76"/>
    </location>
</feature>
<dbReference type="InterPro" id="IPR036259">
    <property type="entry name" value="MFS_trans_sf"/>
</dbReference>
<evidence type="ECO:0000256" key="2">
    <source>
        <dbReference type="SAM" id="Phobius"/>
    </source>
</evidence>
<organism evidence="3 4">
    <name type="scientific">Mammaliicoccus lentus</name>
    <name type="common">Staphylococcus lentus</name>
    <dbReference type="NCBI Taxonomy" id="42858"/>
    <lineage>
        <taxon>Bacteria</taxon>
        <taxon>Bacillati</taxon>
        <taxon>Bacillota</taxon>
        <taxon>Bacilli</taxon>
        <taxon>Bacillales</taxon>
        <taxon>Staphylococcaceae</taxon>
        <taxon>Mammaliicoccus</taxon>
    </lineage>
</organism>
<feature type="transmembrane region" description="Helical" evidence="2">
    <location>
        <begin position="183"/>
        <end position="203"/>
    </location>
</feature>
<keyword evidence="2" id="KW-0812">Transmembrane</keyword>